<keyword evidence="1" id="KW-0812">Transmembrane</keyword>
<gene>
    <name evidence="2" type="ORF">O3P69_004949</name>
</gene>
<keyword evidence="3" id="KW-1185">Reference proteome</keyword>
<comment type="caution">
    <text evidence="2">The sequence shown here is derived from an EMBL/GenBank/DDBJ whole genome shotgun (WGS) entry which is preliminary data.</text>
</comment>
<organism evidence="2 3">
    <name type="scientific">Scylla paramamosain</name>
    <name type="common">Mud crab</name>
    <dbReference type="NCBI Taxonomy" id="85552"/>
    <lineage>
        <taxon>Eukaryota</taxon>
        <taxon>Metazoa</taxon>
        <taxon>Ecdysozoa</taxon>
        <taxon>Arthropoda</taxon>
        <taxon>Crustacea</taxon>
        <taxon>Multicrustacea</taxon>
        <taxon>Malacostraca</taxon>
        <taxon>Eumalacostraca</taxon>
        <taxon>Eucarida</taxon>
        <taxon>Decapoda</taxon>
        <taxon>Pleocyemata</taxon>
        <taxon>Brachyura</taxon>
        <taxon>Eubrachyura</taxon>
        <taxon>Portunoidea</taxon>
        <taxon>Portunidae</taxon>
        <taxon>Portuninae</taxon>
        <taxon>Scylla</taxon>
    </lineage>
</organism>
<keyword evidence="1" id="KW-0472">Membrane</keyword>
<name>A0AAW0U955_SCYPA</name>
<evidence type="ECO:0000256" key="1">
    <source>
        <dbReference type="SAM" id="Phobius"/>
    </source>
</evidence>
<evidence type="ECO:0000313" key="3">
    <source>
        <dbReference type="Proteomes" id="UP001487740"/>
    </source>
</evidence>
<reference evidence="2 3" key="1">
    <citation type="submission" date="2023-03" db="EMBL/GenBank/DDBJ databases">
        <title>High-quality genome of Scylla paramamosain provides insights in environmental adaptation.</title>
        <authorList>
            <person name="Zhang L."/>
        </authorList>
    </citation>
    <scope>NUCLEOTIDE SEQUENCE [LARGE SCALE GENOMIC DNA]</scope>
    <source>
        <strain evidence="2">LZ_2023a</strain>
        <tissue evidence="2">Muscle</tissue>
    </source>
</reference>
<evidence type="ECO:0008006" key="4">
    <source>
        <dbReference type="Google" id="ProtNLM"/>
    </source>
</evidence>
<dbReference type="AlphaFoldDB" id="A0AAW0U955"/>
<sequence length="153" mass="17140">MNWLQIVSQMSHSVEGRRFRMGEAALSVAAALLGQNVSSMKFLIDTPSRVFLGSWVIFSLIVSTAYTGNLIASLALPKSPERPETLEHLINAVNRITMPSYGSAYLDFLKSSDSESFRAWGEMMDVGVSVMDGLQQATEQRFLQIRRFLQFNK</sequence>
<feature type="transmembrane region" description="Helical" evidence="1">
    <location>
        <begin position="55"/>
        <end position="76"/>
    </location>
</feature>
<dbReference type="Proteomes" id="UP001487740">
    <property type="component" value="Unassembled WGS sequence"/>
</dbReference>
<accession>A0AAW0U955</accession>
<proteinExistence type="predicted"/>
<keyword evidence="1" id="KW-1133">Transmembrane helix</keyword>
<dbReference type="EMBL" id="JARAKH010000015">
    <property type="protein sequence ID" value="KAK8396612.1"/>
    <property type="molecule type" value="Genomic_DNA"/>
</dbReference>
<dbReference type="Gene3D" id="1.10.287.70">
    <property type="match status" value="1"/>
</dbReference>
<evidence type="ECO:0000313" key="2">
    <source>
        <dbReference type="EMBL" id="KAK8396612.1"/>
    </source>
</evidence>
<protein>
    <recommendedName>
        <fullName evidence="4">Ionotropic glutamate receptor C-terminal domain-containing protein</fullName>
    </recommendedName>
</protein>